<dbReference type="AlphaFoldDB" id="A0A6S6TSY8"/>
<dbReference type="EMBL" id="CACVAX010000060">
    <property type="protein sequence ID" value="CAA6822484.1"/>
    <property type="molecule type" value="Genomic_DNA"/>
</dbReference>
<reference evidence="1" key="1">
    <citation type="submission" date="2020-01" db="EMBL/GenBank/DDBJ databases">
        <authorList>
            <person name="Meier V. D."/>
            <person name="Meier V D."/>
        </authorList>
    </citation>
    <scope>NUCLEOTIDE SEQUENCE</scope>
    <source>
        <strain evidence="1">HLG_WM_MAG_04</strain>
    </source>
</reference>
<dbReference type="Pfam" id="PF04832">
    <property type="entry name" value="SOUL"/>
    <property type="match status" value="1"/>
</dbReference>
<name>A0A6S6TSY8_9BACT</name>
<evidence type="ECO:0000313" key="1">
    <source>
        <dbReference type="EMBL" id="CAA6822484.1"/>
    </source>
</evidence>
<dbReference type="InterPro" id="IPR006917">
    <property type="entry name" value="SOUL_heme-bd"/>
</dbReference>
<proteinExistence type="predicted"/>
<sequence length="76" mass="8749">MKIRKIFILLVILKGTLMAIEEPKYTVIQTNDTFELREYTPFIVAQTEVTGNFDEMGKKLPLPIDKHSGFCVEMTL</sequence>
<protein>
    <submittedName>
        <fullName evidence="1">Uncharacterized protein</fullName>
    </submittedName>
</protein>
<accession>A0A6S6TSY8</accession>
<gene>
    <name evidence="1" type="ORF">HELGO_WM9678</name>
</gene>
<dbReference type="InterPro" id="IPR011256">
    <property type="entry name" value="Reg_factor_effector_dom_sf"/>
</dbReference>
<organism evidence="1">
    <name type="scientific">uncultured Sulfurovum sp</name>
    <dbReference type="NCBI Taxonomy" id="269237"/>
    <lineage>
        <taxon>Bacteria</taxon>
        <taxon>Pseudomonadati</taxon>
        <taxon>Campylobacterota</taxon>
        <taxon>Epsilonproteobacteria</taxon>
        <taxon>Campylobacterales</taxon>
        <taxon>Sulfurovaceae</taxon>
        <taxon>Sulfurovum</taxon>
        <taxon>environmental samples</taxon>
    </lineage>
</organism>
<dbReference type="Gene3D" id="3.20.80.10">
    <property type="entry name" value="Regulatory factor, effector binding domain"/>
    <property type="match status" value="1"/>
</dbReference>
<dbReference type="SUPFAM" id="SSF55136">
    <property type="entry name" value="Probable bacterial effector-binding domain"/>
    <property type="match status" value="1"/>
</dbReference>